<dbReference type="GeneID" id="4238987"/>
<dbReference type="RefSeq" id="YP_717889.1">
    <property type="nucleotide sequence ID" value="NC_008296.2"/>
</dbReference>
<evidence type="ECO:0000313" key="3">
    <source>
        <dbReference type="Proteomes" id="UP000000909"/>
    </source>
</evidence>
<reference evidence="2 3" key="1">
    <citation type="journal article" date="2007" name="Environ. Microbiol.">
        <title>Genomic and structural analysis of Syn9, a cyanophage infecting marine Prochlorococcus and Synechococcus.</title>
        <authorList>
            <person name="Weigele P.R."/>
            <person name="Pope W.H."/>
            <person name="Pedulla M.L."/>
            <person name="Houtz J.M."/>
            <person name="Smith A.L."/>
            <person name="Conway J.F."/>
            <person name="King J."/>
            <person name="Hatfull G.F."/>
            <person name="Lawrence J.G."/>
            <person name="Hendrix R.W."/>
        </authorList>
    </citation>
    <scope>NUCLEOTIDE SEQUENCE</scope>
</reference>
<evidence type="ECO:0000256" key="1">
    <source>
        <dbReference type="SAM" id="MobiDB-lite"/>
    </source>
</evidence>
<dbReference type="OrthoDB" id="5610at10239"/>
<keyword evidence="3" id="KW-1185">Reference proteome</keyword>
<dbReference type="KEGG" id="vg:4238987"/>
<name>Q0QZ06_BPSYS</name>
<proteinExistence type="predicted"/>
<accession>Q0QZ06</accession>
<organism evidence="2 3">
    <name type="scientific">Synechococcus phage syn9</name>
    <dbReference type="NCBI Taxonomy" id="382359"/>
    <lineage>
        <taxon>Viruses</taxon>
        <taxon>Duplodnaviria</taxon>
        <taxon>Heunggongvirae</taxon>
        <taxon>Uroviricota</taxon>
        <taxon>Caudoviricetes</taxon>
        <taxon>Pantevenvirales</taxon>
        <taxon>Kyanoviridae</taxon>
        <taxon>Ormenosvirus</taxon>
        <taxon>Ormenosvirus syn9</taxon>
    </lineage>
</organism>
<protein>
    <submittedName>
        <fullName evidence="2">Gp220</fullName>
    </submittedName>
</protein>
<dbReference type="Proteomes" id="UP000000909">
    <property type="component" value="Segment"/>
</dbReference>
<feature type="region of interest" description="Disordered" evidence="1">
    <location>
        <begin position="33"/>
        <end position="56"/>
    </location>
</feature>
<dbReference type="EMBL" id="DQ149023">
    <property type="protein sequence ID" value="ABA47189.1"/>
    <property type="molecule type" value="Genomic_DNA"/>
</dbReference>
<sequence length="1174" mass="127716">MSHPEIYYRPEGSFGPICDALVVLDDDLGRGALRLQDDDGDGPEDPDEDVFGPYEDGKVTQPVRRIVCKKNPDTGELYNCRVEYTPEGGDKWFPEPPCYFEIDGECYNFPEAAAKEFGLQDDFFVPPLNPETCLPFRNDLNIAPITRVREDGSTYKLYPVERSNPVTFPVTSGAVEGASLDVKFSDAGNSIVVRGDSTDSGTAVCTLSWDDDPTNNGTALGKISIPVTEVDTNSAPTTWTQSNIYDAASLPGASLTGVALLYFGNGIGEIGQFAPPDGNTSGTQYFAFGTPTTSPFSTQQTLRRVEFTADLTGSRTLFVHAISGNDRNGGERINNIGEGLRVIWPDNSEQVLLPSRQDWVADTGGSYSEYDDRYDNWSLLNVNIPEQYRTTGVSIKLQQNIVSGPEFQREDIQVYFNSAGDLVVDGNGDAEVTLKFAWDDNPNQHGVALGTWSANGVTFTQTTGIPEGNDTQTMNVVAGNVYSATITGNPGGFTVDSDDEGNTRQVLCFKDNDGDDCNATLEIHKVKKGVNTIVENNPNGGDALGVAAVGWGGAASFEQAERGSESHKFNVSANQTYPITFTDLNPANTTIKVRDDNTRLIFYDGAGTDTNAEFFIDSVENTVGSTAAGYWSDVGNRYAVWVNPAVCTLPCLTQTITYQITFPATDKYFFEFGCDDNAKVFFGEEEVPILDVAGGIFRSGALSTPYVVEKTVTAGTHTVVVVITNSNPRGNERTVDAVFIPYSAVRRAANNPDGYTDALGTFGLLDYTNPARYFSVISRSVAEEYITGRFGRTETITGQYVFRGRGPDKNGHLSHVNYYVSQGGSRSDTTLNATAWAATKQNIYDNYVSGGEINEGNVIRTYYPDCSTDSPVGKSGTDTNDWALDWGKNPGGYYMRICRGTPCSDGESLDWVKSGPHNAWGDFMDEYAVFASNFETYHGIPQTITYSIDIPVDGTYIIEYAADDNMQLDWDGTNIINHGGFTTSTTSTFNFTAGTHDLKMQVTNQANSANADNWDKNPAGGAWKITKQTPSINVVFNLDGGVDVLGVGKAAVTFDFEWDDNPNDDGKALNYWTIPGVKFSQGNATTGSASKTVVLEAGSYRPTIRGNTGGFVLQNNNSEIHFRDQDGTDTNAQISITSIEQIIRSSTDLDKAGENNLIWHTRQDVLYDYIEIGS</sequence>
<feature type="compositionally biased region" description="Acidic residues" evidence="1">
    <location>
        <begin position="38"/>
        <end position="50"/>
    </location>
</feature>
<evidence type="ECO:0000313" key="2">
    <source>
        <dbReference type="EMBL" id="ABA47189.1"/>
    </source>
</evidence>
<organismHost>
    <name type="scientific">Synechococcus</name>
    <dbReference type="NCBI Taxonomy" id="1129"/>
</organismHost>